<dbReference type="EMBL" id="BJWL01000018">
    <property type="protein sequence ID" value="GFZ06085.1"/>
    <property type="molecule type" value="Genomic_DNA"/>
</dbReference>
<dbReference type="InterPro" id="IPR036497">
    <property type="entry name" value="GLTP_sf"/>
</dbReference>
<dbReference type="Proteomes" id="UP000585474">
    <property type="component" value="Unassembled WGS sequence"/>
</dbReference>
<keyword evidence="2" id="KW-1185">Reference proteome</keyword>
<proteinExistence type="predicted"/>
<dbReference type="AlphaFoldDB" id="A0A7J0G5K9"/>
<dbReference type="Gene3D" id="1.10.3520.10">
    <property type="entry name" value="Glycolipid transfer protein"/>
    <property type="match status" value="1"/>
</dbReference>
<comment type="caution">
    <text evidence="1">The sequence shown here is derived from an EMBL/GenBank/DDBJ whole genome shotgun (WGS) entry which is preliminary data.</text>
</comment>
<accession>A0A7J0G5K9</accession>
<organism evidence="1 2">
    <name type="scientific">Actinidia rufa</name>
    <dbReference type="NCBI Taxonomy" id="165716"/>
    <lineage>
        <taxon>Eukaryota</taxon>
        <taxon>Viridiplantae</taxon>
        <taxon>Streptophyta</taxon>
        <taxon>Embryophyta</taxon>
        <taxon>Tracheophyta</taxon>
        <taxon>Spermatophyta</taxon>
        <taxon>Magnoliopsida</taxon>
        <taxon>eudicotyledons</taxon>
        <taxon>Gunneridae</taxon>
        <taxon>Pentapetalae</taxon>
        <taxon>asterids</taxon>
        <taxon>Ericales</taxon>
        <taxon>Actinidiaceae</taxon>
        <taxon>Actinidia</taxon>
    </lineage>
</organism>
<evidence type="ECO:0000313" key="2">
    <source>
        <dbReference type="Proteomes" id="UP000585474"/>
    </source>
</evidence>
<protein>
    <submittedName>
        <fullName evidence="1">Glycolipid transfer protein (GLTP) family protein</fullName>
    </submittedName>
</protein>
<dbReference type="OrthoDB" id="1715229at2759"/>
<evidence type="ECO:0000313" key="1">
    <source>
        <dbReference type="EMBL" id="GFZ06085.1"/>
    </source>
</evidence>
<sequence length="111" mass="12682">MANFDDQKPLRKISEAFKDLANTVNSQTPDLELAPFSHACSLVSPLFACLRHRLQVRRNRLRRQGSRSRRGFEVDRDIADDDESGCGGELCEVSRESYKEPFESEAWARHG</sequence>
<gene>
    <name evidence="1" type="ORF">Acr_18g0002550</name>
</gene>
<name>A0A7J0G5K9_9ERIC</name>
<reference evidence="1 2" key="1">
    <citation type="submission" date="2019-07" db="EMBL/GenBank/DDBJ databases">
        <title>De Novo Assembly of kiwifruit Actinidia rufa.</title>
        <authorList>
            <person name="Sugita-Konishi S."/>
            <person name="Sato K."/>
            <person name="Mori E."/>
            <person name="Abe Y."/>
            <person name="Kisaki G."/>
            <person name="Hamano K."/>
            <person name="Suezawa K."/>
            <person name="Otani M."/>
            <person name="Fukuda T."/>
            <person name="Manabe T."/>
            <person name="Gomi K."/>
            <person name="Tabuchi M."/>
            <person name="Akimitsu K."/>
            <person name="Kataoka I."/>
        </authorList>
    </citation>
    <scope>NUCLEOTIDE SEQUENCE [LARGE SCALE GENOMIC DNA]</scope>
    <source>
        <strain evidence="2">cv. Fuchu</strain>
    </source>
</reference>